<reference evidence="1 2" key="1">
    <citation type="submission" date="2020-04" db="EMBL/GenBank/DDBJ databases">
        <authorList>
            <person name="Wallbank WR R."/>
            <person name="Pardo Diaz C."/>
            <person name="Kozak K."/>
            <person name="Martin S."/>
            <person name="Jiggins C."/>
            <person name="Moest M."/>
            <person name="Warren A I."/>
            <person name="Byers J.R.P. K."/>
            <person name="Montejo-Kovacevich G."/>
            <person name="Yen C E."/>
        </authorList>
    </citation>
    <scope>NUCLEOTIDE SEQUENCE [LARGE SCALE GENOMIC DNA]</scope>
</reference>
<dbReference type="OrthoDB" id="2438421at2759"/>
<gene>
    <name evidence="1" type="ORF">APLA_LOCUS5664</name>
</gene>
<protein>
    <submittedName>
        <fullName evidence="1">Uncharacterized protein</fullName>
    </submittedName>
</protein>
<dbReference type="EMBL" id="CADEBD010000290">
    <property type="protein sequence ID" value="CAB3232461.1"/>
    <property type="molecule type" value="Genomic_DNA"/>
</dbReference>
<comment type="caution">
    <text evidence="1">The sequence shown here is derived from an EMBL/GenBank/DDBJ whole genome shotgun (WGS) entry which is preliminary data.</text>
</comment>
<evidence type="ECO:0000313" key="2">
    <source>
        <dbReference type="Proteomes" id="UP000494256"/>
    </source>
</evidence>
<organism evidence="1 2">
    <name type="scientific">Arctia plantaginis</name>
    <name type="common">Wood tiger moth</name>
    <name type="synonym">Phalaena plantaginis</name>
    <dbReference type="NCBI Taxonomy" id="874455"/>
    <lineage>
        <taxon>Eukaryota</taxon>
        <taxon>Metazoa</taxon>
        <taxon>Ecdysozoa</taxon>
        <taxon>Arthropoda</taxon>
        <taxon>Hexapoda</taxon>
        <taxon>Insecta</taxon>
        <taxon>Pterygota</taxon>
        <taxon>Neoptera</taxon>
        <taxon>Endopterygota</taxon>
        <taxon>Lepidoptera</taxon>
        <taxon>Glossata</taxon>
        <taxon>Ditrysia</taxon>
        <taxon>Noctuoidea</taxon>
        <taxon>Erebidae</taxon>
        <taxon>Arctiinae</taxon>
        <taxon>Arctia</taxon>
    </lineage>
</organism>
<dbReference type="AlphaFoldDB" id="A0A8S0ZIL2"/>
<sequence>MASAAVAEEEPRTEKKQIPMELKAKKIPYGDEVNHCMEATTTKVQPPRLPDVLMNLKTKKLEASRKRNKDIVKSGIPKVENLQIEPVESALSKIVGMTKLPVASFVTS</sequence>
<accession>A0A8S0ZIL2</accession>
<name>A0A8S0ZIL2_ARCPL</name>
<dbReference type="Proteomes" id="UP000494256">
    <property type="component" value="Unassembled WGS sequence"/>
</dbReference>
<evidence type="ECO:0000313" key="1">
    <source>
        <dbReference type="EMBL" id="CAB3232461.1"/>
    </source>
</evidence>
<proteinExistence type="predicted"/>